<dbReference type="InterPro" id="IPR029016">
    <property type="entry name" value="GAF-like_dom_sf"/>
</dbReference>
<evidence type="ECO:0000256" key="3">
    <source>
        <dbReference type="ARBA" id="ARBA00023163"/>
    </source>
</evidence>
<dbReference type="PANTHER" id="PTHR30136">
    <property type="entry name" value="HELIX-TURN-HELIX TRANSCRIPTIONAL REGULATOR, ICLR FAMILY"/>
    <property type="match status" value="1"/>
</dbReference>
<evidence type="ECO:0000256" key="2">
    <source>
        <dbReference type="ARBA" id="ARBA00023125"/>
    </source>
</evidence>
<evidence type="ECO:0000313" key="6">
    <source>
        <dbReference type="EMBL" id="EHK66153.1"/>
    </source>
</evidence>
<dbReference type="SUPFAM" id="SSF46785">
    <property type="entry name" value="Winged helix' DNA-binding domain"/>
    <property type="match status" value="1"/>
</dbReference>
<protein>
    <submittedName>
        <fullName evidence="6">Transcriptional regulator family protein 16</fullName>
    </submittedName>
</protein>
<dbReference type="InterPro" id="IPR036390">
    <property type="entry name" value="WH_DNA-bd_sf"/>
</dbReference>
<dbReference type="eggNOG" id="COG1414">
    <property type="taxonomic scope" value="Bacteria"/>
</dbReference>
<reference evidence="6 7" key="1">
    <citation type="journal article" date="2012" name="J. Bacteriol.">
        <title>Genome sequence of the highly efficient arsenite-oxidizing bacterium Achromobacter arsenitoxydans SY8.</title>
        <authorList>
            <person name="Li X."/>
            <person name="Hu Y."/>
            <person name="Gong J."/>
            <person name="Lin Y."/>
            <person name="Johnstone L."/>
            <person name="Rensing C."/>
            <person name="Wang G."/>
        </authorList>
    </citation>
    <scope>NUCLEOTIDE SEQUENCE [LARGE SCALE GENOMIC DNA]</scope>
    <source>
        <strain evidence="6 7">SY8</strain>
    </source>
</reference>
<dbReference type="InterPro" id="IPR036388">
    <property type="entry name" value="WH-like_DNA-bd_sf"/>
</dbReference>
<keyword evidence="3" id="KW-0804">Transcription</keyword>
<dbReference type="GO" id="GO:0045892">
    <property type="term" value="P:negative regulation of DNA-templated transcription"/>
    <property type="evidence" value="ECO:0007669"/>
    <property type="project" value="TreeGrafter"/>
</dbReference>
<feature type="domain" description="IclR-ED" evidence="5">
    <location>
        <begin position="68"/>
        <end position="250"/>
    </location>
</feature>
<dbReference type="RefSeq" id="WP_008162319.1">
    <property type="nucleotide sequence ID" value="NZ_AGUF01000043.1"/>
</dbReference>
<evidence type="ECO:0000259" key="5">
    <source>
        <dbReference type="PROSITE" id="PS51078"/>
    </source>
</evidence>
<name>H0F6I1_9BURK</name>
<dbReference type="PANTHER" id="PTHR30136:SF24">
    <property type="entry name" value="HTH-TYPE TRANSCRIPTIONAL REPRESSOR ALLR"/>
    <property type="match status" value="1"/>
</dbReference>
<dbReference type="AlphaFoldDB" id="H0F6I1"/>
<proteinExistence type="predicted"/>
<dbReference type="PATRIC" id="fig|477184.5.peg.2360"/>
<dbReference type="OrthoDB" id="13103at2"/>
<dbReference type="Gene3D" id="1.10.10.10">
    <property type="entry name" value="Winged helix-like DNA-binding domain superfamily/Winged helix DNA-binding domain"/>
    <property type="match status" value="1"/>
</dbReference>
<dbReference type="Gene3D" id="3.30.450.40">
    <property type="match status" value="1"/>
</dbReference>
<dbReference type="InterPro" id="IPR050707">
    <property type="entry name" value="HTH_MetabolicPath_Reg"/>
</dbReference>
<dbReference type="GO" id="GO:0003700">
    <property type="term" value="F:DNA-binding transcription factor activity"/>
    <property type="evidence" value="ECO:0007669"/>
    <property type="project" value="TreeGrafter"/>
</dbReference>
<dbReference type="Proteomes" id="UP000003113">
    <property type="component" value="Unassembled WGS sequence"/>
</dbReference>
<dbReference type="STRING" id="477184.KYC_11883"/>
<dbReference type="EMBL" id="AGUF01000043">
    <property type="protein sequence ID" value="EHK66153.1"/>
    <property type="molecule type" value="Genomic_DNA"/>
</dbReference>
<dbReference type="GO" id="GO:0003677">
    <property type="term" value="F:DNA binding"/>
    <property type="evidence" value="ECO:0007669"/>
    <property type="project" value="UniProtKB-KW"/>
</dbReference>
<dbReference type="Pfam" id="PF01614">
    <property type="entry name" value="IclR_C"/>
    <property type="match status" value="1"/>
</dbReference>
<keyword evidence="7" id="KW-1185">Reference proteome</keyword>
<accession>H0F6I1</accession>
<gene>
    <name evidence="6" type="ORF">KYC_11883</name>
</gene>
<keyword evidence="1" id="KW-0805">Transcription regulation</keyword>
<dbReference type="InterPro" id="IPR014757">
    <property type="entry name" value="Tscrpt_reg_IclR_C"/>
</dbReference>
<evidence type="ECO:0000313" key="7">
    <source>
        <dbReference type="Proteomes" id="UP000003113"/>
    </source>
</evidence>
<feature type="domain" description="HTH iclR-type" evidence="4">
    <location>
        <begin position="5"/>
        <end position="67"/>
    </location>
</feature>
<dbReference type="PROSITE" id="PS51078">
    <property type="entry name" value="ICLR_ED"/>
    <property type="match status" value="1"/>
</dbReference>
<dbReference type="Pfam" id="PF09339">
    <property type="entry name" value="HTH_IclR"/>
    <property type="match status" value="1"/>
</dbReference>
<keyword evidence="2" id="KW-0238">DNA-binding</keyword>
<dbReference type="SMART" id="SM00346">
    <property type="entry name" value="HTH_ICLR"/>
    <property type="match status" value="1"/>
</dbReference>
<dbReference type="InterPro" id="IPR005471">
    <property type="entry name" value="Tscrpt_reg_IclR_N"/>
</dbReference>
<organism evidence="6 7">
    <name type="scientific">Achromobacter arsenitoxydans SY8</name>
    <dbReference type="NCBI Taxonomy" id="477184"/>
    <lineage>
        <taxon>Bacteria</taxon>
        <taxon>Pseudomonadati</taxon>
        <taxon>Pseudomonadota</taxon>
        <taxon>Betaproteobacteria</taxon>
        <taxon>Burkholderiales</taxon>
        <taxon>Alcaligenaceae</taxon>
        <taxon>Achromobacter</taxon>
    </lineage>
</organism>
<dbReference type="PROSITE" id="PS51077">
    <property type="entry name" value="HTH_ICLR"/>
    <property type="match status" value="1"/>
</dbReference>
<sequence>MKDESSAALRALTLLEQVARSGQPVSLAALTESTGLPKPSVLRILSRLVDAGMLLREPAGKSYVSGPRLSALARDTLLNSPLRGERHRILDSLVDEIGETCNCTMLDGDEVIYLDRVETAWPLRVNLTSGSRVPLHCSASGKLFLAYMRRETRQRLLAAAALPRYTPNTLCDVPALEEELREIKKEGASFDREEFLLGIVCMAVPILHGTRAIAAVALHAPVARLSIEGARAWLPRMQEAARALAGTYEPQD</sequence>
<evidence type="ECO:0000256" key="1">
    <source>
        <dbReference type="ARBA" id="ARBA00023015"/>
    </source>
</evidence>
<dbReference type="SUPFAM" id="SSF55781">
    <property type="entry name" value="GAF domain-like"/>
    <property type="match status" value="1"/>
</dbReference>
<comment type="caution">
    <text evidence="6">The sequence shown here is derived from an EMBL/GenBank/DDBJ whole genome shotgun (WGS) entry which is preliminary data.</text>
</comment>
<evidence type="ECO:0000259" key="4">
    <source>
        <dbReference type="PROSITE" id="PS51077"/>
    </source>
</evidence>